<dbReference type="InterPro" id="IPR036388">
    <property type="entry name" value="WH-like_DNA-bd_sf"/>
</dbReference>
<evidence type="ECO:0000259" key="1">
    <source>
        <dbReference type="PROSITE" id="PS50995"/>
    </source>
</evidence>
<dbReference type="RefSeq" id="WP_092529800.1">
    <property type="nucleotide sequence ID" value="NZ_FOWW01000003.1"/>
</dbReference>
<dbReference type="Proteomes" id="UP000198727">
    <property type="component" value="Unassembled WGS sequence"/>
</dbReference>
<dbReference type="SUPFAM" id="SSF46785">
    <property type="entry name" value="Winged helix' DNA-binding domain"/>
    <property type="match status" value="1"/>
</dbReference>
<dbReference type="PANTHER" id="PTHR33164">
    <property type="entry name" value="TRANSCRIPTIONAL REGULATOR, MARR FAMILY"/>
    <property type="match status" value="1"/>
</dbReference>
<dbReference type="PROSITE" id="PS50995">
    <property type="entry name" value="HTH_MARR_2"/>
    <property type="match status" value="1"/>
</dbReference>
<dbReference type="GO" id="GO:0006950">
    <property type="term" value="P:response to stress"/>
    <property type="evidence" value="ECO:0007669"/>
    <property type="project" value="TreeGrafter"/>
</dbReference>
<dbReference type="AlphaFoldDB" id="A0A1I5SFE4"/>
<name>A0A1I5SFE4_9PSEU</name>
<dbReference type="SMART" id="SM00347">
    <property type="entry name" value="HTH_MARR"/>
    <property type="match status" value="1"/>
</dbReference>
<dbReference type="InterPro" id="IPR039422">
    <property type="entry name" value="MarR/SlyA-like"/>
</dbReference>
<gene>
    <name evidence="2" type="ORF">SAMN05421810_103112</name>
</gene>
<dbReference type="GO" id="GO:0003700">
    <property type="term" value="F:DNA-binding transcription factor activity"/>
    <property type="evidence" value="ECO:0007669"/>
    <property type="project" value="InterPro"/>
</dbReference>
<dbReference type="GO" id="GO:0003677">
    <property type="term" value="F:DNA binding"/>
    <property type="evidence" value="ECO:0007669"/>
    <property type="project" value="UniProtKB-KW"/>
</dbReference>
<reference evidence="3" key="1">
    <citation type="submission" date="2016-10" db="EMBL/GenBank/DDBJ databases">
        <authorList>
            <person name="Varghese N."/>
            <person name="Submissions S."/>
        </authorList>
    </citation>
    <scope>NUCLEOTIDE SEQUENCE [LARGE SCALE GENOMIC DNA]</scope>
    <source>
        <strain evidence="3">CGMCC 4.5579</strain>
    </source>
</reference>
<dbReference type="PANTHER" id="PTHR33164:SF106">
    <property type="entry name" value="TRANSCRIPTIONAL REGULATORY PROTEIN"/>
    <property type="match status" value="1"/>
</dbReference>
<accession>A0A1I5SFE4</accession>
<keyword evidence="3" id="KW-1185">Reference proteome</keyword>
<dbReference type="Pfam" id="PF01047">
    <property type="entry name" value="MarR"/>
    <property type="match status" value="1"/>
</dbReference>
<evidence type="ECO:0000313" key="3">
    <source>
        <dbReference type="Proteomes" id="UP000198727"/>
    </source>
</evidence>
<feature type="domain" description="HTH marR-type" evidence="1">
    <location>
        <begin position="8"/>
        <end position="141"/>
    </location>
</feature>
<sequence>MSGRDDAREQLGETLRRVFAEVVVHNHQIAQRLGLEASDSQALTHLGFHGPLTAGRLARLMNMGSGTMTGVLDRLENQGFVERQRDPGDRRKVIVTLRQEEVARRAAPLYRQHQEQLESVVEKFDDAELAVVQRFLQALLEASGTEQPDQG</sequence>
<protein>
    <submittedName>
        <fullName evidence="2">DNA-binding transcriptional regulator, MarR family</fullName>
    </submittedName>
</protein>
<dbReference type="InterPro" id="IPR036390">
    <property type="entry name" value="WH_DNA-bd_sf"/>
</dbReference>
<dbReference type="EMBL" id="FOWW01000003">
    <property type="protein sequence ID" value="SFP69056.1"/>
    <property type="molecule type" value="Genomic_DNA"/>
</dbReference>
<keyword evidence="2" id="KW-0238">DNA-binding</keyword>
<evidence type="ECO:0000313" key="2">
    <source>
        <dbReference type="EMBL" id="SFP69056.1"/>
    </source>
</evidence>
<organism evidence="2 3">
    <name type="scientific">Amycolatopsis arida</name>
    <dbReference type="NCBI Taxonomy" id="587909"/>
    <lineage>
        <taxon>Bacteria</taxon>
        <taxon>Bacillati</taxon>
        <taxon>Actinomycetota</taxon>
        <taxon>Actinomycetes</taxon>
        <taxon>Pseudonocardiales</taxon>
        <taxon>Pseudonocardiaceae</taxon>
        <taxon>Amycolatopsis</taxon>
    </lineage>
</organism>
<dbReference type="Gene3D" id="1.10.10.10">
    <property type="entry name" value="Winged helix-like DNA-binding domain superfamily/Winged helix DNA-binding domain"/>
    <property type="match status" value="1"/>
</dbReference>
<dbReference type="InterPro" id="IPR000835">
    <property type="entry name" value="HTH_MarR-typ"/>
</dbReference>
<proteinExistence type="predicted"/>
<dbReference type="OrthoDB" id="8129006at2"/>